<evidence type="ECO:0000313" key="2">
    <source>
        <dbReference type="EMBL" id="CUO17325.1"/>
    </source>
</evidence>
<protein>
    <submittedName>
        <fullName evidence="2">Saccharopine dehydrogenase</fullName>
    </submittedName>
</protein>
<dbReference type="EMBL" id="CYZU01000010">
    <property type="protein sequence ID" value="CUO17325.1"/>
    <property type="molecule type" value="Genomic_DNA"/>
</dbReference>
<dbReference type="STRING" id="39482.ERS852491_01481"/>
<feature type="domain" description="Saccharopine dehydrogenase NADP binding" evidence="1">
    <location>
        <begin position="5"/>
        <end position="105"/>
    </location>
</feature>
<dbReference type="PANTHER" id="PTHR43781">
    <property type="entry name" value="SACCHAROPINE DEHYDROGENASE"/>
    <property type="match status" value="1"/>
</dbReference>
<dbReference type="InterPro" id="IPR036291">
    <property type="entry name" value="NAD(P)-bd_dom_sf"/>
</dbReference>
<organism evidence="2 3">
    <name type="scientific">Faecalicatena contorta</name>
    <dbReference type="NCBI Taxonomy" id="39482"/>
    <lineage>
        <taxon>Bacteria</taxon>
        <taxon>Bacillati</taxon>
        <taxon>Bacillota</taxon>
        <taxon>Clostridia</taxon>
        <taxon>Lachnospirales</taxon>
        <taxon>Lachnospiraceae</taxon>
        <taxon>Faecalicatena</taxon>
    </lineage>
</organism>
<dbReference type="InterPro" id="IPR005097">
    <property type="entry name" value="Sacchrp_dh_NADP-bd"/>
</dbReference>
<name>A0A174CZW2_9FIRM</name>
<evidence type="ECO:0000313" key="3">
    <source>
        <dbReference type="Proteomes" id="UP000095544"/>
    </source>
</evidence>
<dbReference type="SUPFAM" id="SSF51735">
    <property type="entry name" value="NAD(P)-binding Rossmann-fold domains"/>
    <property type="match status" value="1"/>
</dbReference>
<dbReference type="AlphaFoldDB" id="A0A174CZW2"/>
<dbReference type="Pfam" id="PF03435">
    <property type="entry name" value="Sacchrp_dh_NADP"/>
    <property type="match status" value="1"/>
</dbReference>
<gene>
    <name evidence="2" type="ORF">ERS852491_01481</name>
</gene>
<dbReference type="OrthoDB" id="1221575at2"/>
<dbReference type="Gene3D" id="3.40.50.720">
    <property type="entry name" value="NAD(P)-binding Rossmann-like Domain"/>
    <property type="match status" value="1"/>
</dbReference>
<dbReference type="Proteomes" id="UP000095544">
    <property type="component" value="Unassembled WGS sequence"/>
</dbReference>
<accession>A0A174CZW2</accession>
<proteinExistence type="predicted"/>
<evidence type="ECO:0000259" key="1">
    <source>
        <dbReference type="Pfam" id="PF03435"/>
    </source>
</evidence>
<dbReference type="RefSeq" id="WP_055152333.1">
    <property type="nucleotide sequence ID" value="NZ_CYZU01000010.1"/>
</dbReference>
<reference evidence="2 3" key="1">
    <citation type="submission" date="2015-09" db="EMBL/GenBank/DDBJ databases">
        <authorList>
            <consortium name="Pathogen Informatics"/>
        </authorList>
    </citation>
    <scope>NUCLEOTIDE SEQUENCE [LARGE SCALE GENOMIC DNA]</scope>
    <source>
        <strain evidence="2 3">2789STDY5834876</strain>
    </source>
</reference>
<dbReference type="PANTHER" id="PTHR43781:SF1">
    <property type="entry name" value="SACCHAROPINE DEHYDROGENASE"/>
    <property type="match status" value="1"/>
</dbReference>
<sequence length="361" mass="41047">MTKDIGILGASGLVGKEALYALRKKGYTLLIGARNIQNLEYVKKELCMDIEIMQVDVFIPKQVEEFCKQCRIVVNCTAPASAIGTRIIKECVKLGIDYIDPFGEGEIERYVAENNESIQEKKNRIILSAGTYPGLSEILFKYVAEQYGNENLSIKEYFYGNGYFSYGATCDVLSSMLSGKAKSMSCVQRGKIVPYTTEFGESIVIDDEIGKIYPYPIISKEFYEVCKNAKVKEGCFFNTFTDMNSMATFFEIGSQIYHSDKADVYDFADELKALYDGRKIENEKTIFLFWIGDMTETVAEGKKIVFEYLCNWNALSGYICGLTAEWCLEKRISKTGVYRIHELENIDKFVERIPCKVKKLK</sequence>